<dbReference type="SUPFAM" id="SSF141868">
    <property type="entry name" value="EAL domain-like"/>
    <property type="match status" value="1"/>
</dbReference>
<dbReference type="AlphaFoldDB" id="A0A2U2DKV6"/>
<dbReference type="PANTHER" id="PTHR44757:SF2">
    <property type="entry name" value="BIOFILM ARCHITECTURE MAINTENANCE PROTEIN MBAA"/>
    <property type="match status" value="1"/>
</dbReference>
<dbReference type="Proteomes" id="UP000245252">
    <property type="component" value="Unassembled WGS sequence"/>
</dbReference>
<dbReference type="Pfam" id="PF00563">
    <property type="entry name" value="EAL"/>
    <property type="match status" value="1"/>
</dbReference>
<sequence>MRIERAEGSSGASGNGIQDSAIDPLRRVATTSRTNEDLAERYVWLEAMINHVPDYIYAKDREGRFIFANAAVVTNNGFEHFDEMIGLKDSDLHGWEAATEIHEIERRVMNSGEADLGFEERALKGNCDRWLMMSRVPLRNRDGEIVGVVGASRDITARKAAERMLKSQTCILQAIVSGKPVGEFFQELCEQLETGSPGSRAAILTMATTEEWRIAACPASSALPTSISQGPHGTLVDVLRGVIGDKGAFRCIDIIGGSGDILGCLLVWYPEDQLTSEYLEFFEAAARMAGIAIDRSRDEEKILYLAEHDALTGLPNRDRLERSLDRMVAQADIEGGTLGVAFLDLDNFKHVNDSLGHRVGDLLLSETAVRIKRALGADGIVGRIGGDEFVIVLEGDESYEARMERVRAAICLPFTVDGVELQTACSIGIAAFPDHGHSSAELMAAADLAMYRVKREGRDGVRKFTKCMSVAAREKVRMTKELRTAIENDELVVHYQPQKDLRTGKVCGVEALVRWQHEGRLVMPGEFIPLAEETGLICALGEFVMTKACAQVRAWQAAGVEPFKVGVNMSARQFQDPGMTRKVADILSAADLDPRWLEVEITESMIMCDVADSVRKMSELTALGISLALDDFGTGYSSLSTLKSFPLSRLKIDSSFVKGIPADENDMAIASAILSMAKKLGIQTMAEGVENAEQEHFLRDAGCCQMQGYYLARPLPPSELREFVTNYQELPYL</sequence>
<organism evidence="4 5">
    <name type="scientific">Metarhizobium album</name>
    <dbReference type="NCBI Taxonomy" id="2182425"/>
    <lineage>
        <taxon>Bacteria</taxon>
        <taxon>Pseudomonadati</taxon>
        <taxon>Pseudomonadota</taxon>
        <taxon>Alphaproteobacteria</taxon>
        <taxon>Hyphomicrobiales</taxon>
        <taxon>Rhizobiaceae</taxon>
        <taxon>Metarhizobium</taxon>
    </lineage>
</organism>
<evidence type="ECO:0000259" key="3">
    <source>
        <dbReference type="PROSITE" id="PS50887"/>
    </source>
</evidence>
<dbReference type="InterPro" id="IPR013656">
    <property type="entry name" value="PAS_4"/>
</dbReference>
<dbReference type="InterPro" id="IPR000014">
    <property type="entry name" value="PAS"/>
</dbReference>
<dbReference type="SMART" id="SM00052">
    <property type="entry name" value="EAL"/>
    <property type="match status" value="1"/>
</dbReference>
<feature type="domain" description="PAC" evidence="1">
    <location>
        <begin position="102"/>
        <end position="167"/>
    </location>
</feature>
<dbReference type="InterPro" id="IPR001633">
    <property type="entry name" value="EAL_dom"/>
</dbReference>
<dbReference type="SUPFAM" id="SSF55785">
    <property type="entry name" value="PYP-like sensor domain (PAS domain)"/>
    <property type="match status" value="1"/>
</dbReference>
<dbReference type="InterPro" id="IPR000160">
    <property type="entry name" value="GGDEF_dom"/>
</dbReference>
<dbReference type="FunFam" id="3.20.20.450:FF:000001">
    <property type="entry name" value="Cyclic di-GMP phosphodiesterase yahA"/>
    <property type="match status" value="1"/>
</dbReference>
<dbReference type="InterPro" id="IPR052155">
    <property type="entry name" value="Biofilm_reg_signaling"/>
</dbReference>
<protein>
    <submittedName>
        <fullName evidence="4">GGDEF domain-containing protein</fullName>
    </submittedName>
</protein>
<dbReference type="Gene3D" id="3.20.20.450">
    <property type="entry name" value="EAL domain"/>
    <property type="match status" value="1"/>
</dbReference>
<dbReference type="RefSeq" id="WP_109460735.1">
    <property type="nucleotide sequence ID" value="NZ_QFBC01000013.1"/>
</dbReference>
<dbReference type="PANTHER" id="PTHR44757">
    <property type="entry name" value="DIGUANYLATE CYCLASE DGCP"/>
    <property type="match status" value="1"/>
</dbReference>
<evidence type="ECO:0000259" key="1">
    <source>
        <dbReference type="PROSITE" id="PS50113"/>
    </source>
</evidence>
<dbReference type="NCBIfam" id="TIGR00229">
    <property type="entry name" value="sensory_box"/>
    <property type="match status" value="1"/>
</dbReference>
<dbReference type="Pfam" id="PF00990">
    <property type="entry name" value="GGDEF"/>
    <property type="match status" value="1"/>
</dbReference>
<dbReference type="CDD" id="cd01948">
    <property type="entry name" value="EAL"/>
    <property type="match status" value="1"/>
</dbReference>
<evidence type="ECO:0000259" key="2">
    <source>
        <dbReference type="PROSITE" id="PS50883"/>
    </source>
</evidence>
<accession>A0A2U2DKV6</accession>
<dbReference type="PROSITE" id="PS50883">
    <property type="entry name" value="EAL"/>
    <property type="match status" value="1"/>
</dbReference>
<dbReference type="CDD" id="cd00130">
    <property type="entry name" value="PAS"/>
    <property type="match status" value="1"/>
</dbReference>
<feature type="domain" description="EAL" evidence="2">
    <location>
        <begin position="475"/>
        <end position="728"/>
    </location>
</feature>
<dbReference type="SUPFAM" id="SSF55073">
    <property type="entry name" value="Nucleotide cyclase"/>
    <property type="match status" value="1"/>
</dbReference>
<evidence type="ECO:0000313" key="5">
    <source>
        <dbReference type="Proteomes" id="UP000245252"/>
    </source>
</evidence>
<dbReference type="InterPro" id="IPR035919">
    <property type="entry name" value="EAL_sf"/>
</dbReference>
<dbReference type="PROSITE" id="PS50113">
    <property type="entry name" value="PAC"/>
    <property type="match status" value="1"/>
</dbReference>
<dbReference type="CDD" id="cd01949">
    <property type="entry name" value="GGDEF"/>
    <property type="match status" value="1"/>
</dbReference>
<dbReference type="Gene3D" id="3.30.450.20">
    <property type="entry name" value="PAS domain"/>
    <property type="match status" value="1"/>
</dbReference>
<gene>
    <name evidence="4" type="ORF">DEM27_23805</name>
</gene>
<dbReference type="Pfam" id="PF08448">
    <property type="entry name" value="PAS_4"/>
    <property type="match status" value="1"/>
</dbReference>
<name>A0A2U2DKV6_9HYPH</name>
<dbReference type="OrthoDB" id="9814202at2"/>
<dbReference type="SMART" id="SM00267">
    <property type="entry name" value="GGDEF"/>
    <property type="match status" value="1"/>
</dbReference>
<evidence type="ECO:0000313" key="4">
    <source>
        <dbReference type="EMBL" id="PWE53939.1"/>
    </source>
</evidence>
<dbReference type="PROSITE" id="PS50887">
    <property type="entry name" value="GGDEF"/>
    <property type="match status" value="1"/>
</dbReference>
<feature type="domain" description="GGDEF" evidence="3">
    <location>
        <begin position="336"/>
        <end position="466"/>
    </location>
</feature>
<dbReference type="InterPro" id="IPR000700">
    <property type="entry name" value="PAS-assoc_C"/>
</dbReference>
<dbReference type="InterPro" id="IPR035965">
    <property type="entry name" value="PAS-like_dom_sf"/>
</dbReference>
<reference evidence="4 5" key="1">
    <citation type="submission" date="2018-05" db="EMBL/GenBank/DDBJ databases">
        <title>The draft genome of strain NS-104.</title>
        <authorList>
            <person name="Hang P."/>
            <person name="Jiang J."/>
        </authorList>
    </citation>
    <scope>NUCLEOTIDE SEQUENCE [LARGE SCALE GENOMIC DNA]</scope>
    <source>
        <strain evidence="4 5">NS-104</strain>
    </source>
</reference>
<dbReference type="InterPro" id="IPR043128">
    <property type="entry name" value="Rev_trsase/Diguanyl_cyclase"/>
</dbReference>
<dbReference type="EMBL" id="QFBC01000013">
    <property type="protein sequence ID" value="PWE53939.1"/>
    <property type="molecule type" value="Genomic_DNA"/>
</dbReference>
<comment type="caution">
    <text evidence="4">The sequence shown here is derived from an EMBL/GenBank/DDBJ whole genome shotgun (WGS) entry which is preliminary data.</text>
</comment>
<dbReference type="Gene3D" id="3.30.70.270">
    <property type="match status" value="1"/>
</dbReference>
<dbReference type="NCBIfam" id="TIGR00254">
    <property type="entry name" value="GGDEF"/>
    <property type="match status" value="1"/>
</dbReference>
<dbReference type="InterPro" id="IPR029787">
    <property type="entry name" value="Nucleotide_cyclase"/>
</dbReference>
<keyword evidence="5" id="KW-1185">Reference proteome</keyword>
<proteinExistence type="predicted"/>